<organism evidence="1">
    <name type="scientific">Daucus carota subsp. sativus</name>
    <name type="common">Carrot</name>
    <dbReference type="NCBI Taxonomy" id="79200"/>
    <lineage>
        <taxon>Eukaryota</taxon>
        <taxon>Viridiplantae</taxon>
        <taxon>Streptophyta</taxon>
        <taxon>Embryophyta</taxon>
        <taxon>Tracheophyta</taxon>
        <taxon>Spermatophyta</taxon>
        <taxon>Magnoliopsida</taxon>
        <taxon>eudicotyledons</taxon>
        <taxon>Gunneridae</taxon>
        <taxon>Pentapetalae</taxon>
        <taxon>asterids</taxon>
        <taxon>campanulids</taxon>
        <taxon>Apiales</taxon>
        <taxon>Apiaceae</taxon>
        <taxon>Apioideae</taxon>
        <taxon>Scandiceae</taxon>
        <taxon>Daucinae</taxon>
        <taxon>Daucus</taxon>
        <taxon>Daucus sect. Daucus</taxon>
    </lineage>
</organism>
<sequence>MAEKNLHENTDRLLVRAKPIFLKRIMDNLSEAQRQWVLETGFEKNVLDLPKGELLFENSHNTEYTDVWRSQFKDYMYDHKIFAEVICDALKSSELINLEFKLNFLIVLANVPIRVP</sequence>
<evidence type="ECO:0000313" key="2">
    <source>
        <dbReference type="EMBL" id="WOG93117.1"/>
    </source>
</evidence>
<protein>
    <submittedName>
        <fullName evidence="1">Uncharacterized protein</fullName>
    </submittedName>
</protein>
<dbReference type="Gramene" id="KZN02167">
    <property type="protein sequence ID" value="KZN02167"/>
    <property type="gene ID" value="DCAR_010921"/>
</dbReference>
<accession>A0A161XZC3</accession>
<reference evidence="1" key="1">
    <citation type="journal article" date="2016" name="Nat. Genet.">
        <title>A high-quality carrot genome assembly provides new insights into carotenoid accumulation and asterid genome evolution.</title>
        <authorList>
            <person name="Iorizzo M."/>
            <person name="Ellison S."/>
            <person name="Senalik D."/>
            <person name="Zeng P."/>
            <person name="Satapoomin P."/>
            <person name="Huang J."/>
            <person name="Bowman M."/>
            <person name="Iovene M."/>
            <person name="Sanseverino W."/>
            <person name="Cavagnaro P."/>
            <person name="Yildiz M."/>
            <person name="Macko-Podgorni A."/>
            <person name="Moranska E."/>
            <person name="Grzebelus E."/>
            <person name="Grzebelus D."/>
            <person name="Ashrafi H."/>
            <person name="Zheng Z."/>
            <person name="Cheng S."/>
            <person name="Spooner D."/>
            <person name="Van Deynze A."/>
            <person name="Simon P."/>
        </authorList>
    </citation>
    <scope>NUCLEOTIDE SEQUENCE [LARGE SCALE GENOMIC DNA]</scope>
    <source>
        <tissue evidence="1">Leaf</tissue>
    </source>
</reference>
<gene>
    <name evidence="1" type="ORF">DCAR_010921</name>
    <name evidence="2" type="ORF">DCAR_0312398</name>
</gene>
<proteinExistence type="predicted"/>
<dbReference type="AlphaFoldDB" id="A0A161XZC3"/>
<dbReference type="Proteomes" id="UP000077755">
    <property type="component" value="Chromosome 3"/>
</dbReference>
<evidence type="ECO:0000313" key="1">
    <source>
        <dbReference type="EMBL" id="KZN02167.1"/>
    </source>
</evidence>
<reference evidence="2" key="2">
    <citation type="submission" date="2022-03" db="EMBL/GenBank/DDBJ databases">
        <title>Draft title - Genomic analysis of global carrot germplasm unveils the trajectory of domestication and the origin of high carotenoid orange carrot.</title>
        <authorList>
            <person name="Iorizzo M."/>
            <person name="Ellison S."/>
            <person name="Senalik D."/>
            <person name="Macko-Podgorni A."/>
            <person name="Grzebelus D."/>
            <person name="Bostan H."/>
            <person name="Rolling W."/>
            <person name="Curaba J."/>
            <person name="Simon P."/>
        </authorList>
    </citation>
    <scope>NUCLEOTIDE SEQUENCE</scope>
    <source>
        <tissue evidence="2">Leaf</tissue>
    </source>
</reference>
<name>A0A161XZC3_DAUCS</name>
<evidence type="ECO:0000313" key="3">
    <source>
        <dbReference type="Proteomes" id="UP000077755"/>
    </source>
</evidence>
<keyword evidence="3" id="KW-1185">Reference proteome</keyword>
<dbReference type="EMBL" id="LNRQ01000003">
    <property type="protein sequence ID" value="KZN02167.1"/>
    <property type="molecule type" value="Genomic_DNA"/>
</dbReference>
<dbReference type="EMBL" id="CP093345">
    <property type="protein sequence ID" value="WOG93117.1"/>
    <property type="molecule type" value="Genomic_DNA"/>
</dbReference>